<protein>
    <submittedName>
        <fullName evidence="2">Uncharacterized protein</fullName>
    </submittedName>
</protein>
<comment type="caution">
    <text evidence="2">The sequence shown here is derived from an EMBL/GenBank/DDBJ whole genome shotgun (WGS) entry which is preliminary data.</text>
</comment>
<feature type="region of interest" description="Disordered" evidence="1">
    <location>
        <begin position="63"/>
        <end position="84"/>
    </location>
</feature>
<reference evidence="2 3" key="1">
    <citation type="submission" date="2020-10" db="EMBL/GenBank/DDBJ databases">
        <title>Connecting structure to function with the recovery of over 1000 high-quality activated sludge metagenome-assembled genomes encoding full-length rRNA genes using long-read sequencing.</title>
        <authorList>
            <person name="Singleton C.M."/>
            <person name="Petriglieri F."/>
            <person name="Kristensen J.M."/>
            <person name="Kirkegaard R.H."/>
            <person name="Michaelsen T.Y."/>
            <person name="Andersen M.H."/>
            <person name="Karst S.M."/>
            <person name="Dueholm M.S."/>
            <person name="Nielsen P.H."/>
            <person name="Albertsen M."/>
        </authorList>
    </citation>
    <scope>NUCLEOTIDE SEQUENCE [LARGE SCALE GENOMIC DNA]</scope>
    <source>
        <strain evidence="2">Fred_18-Q3-R57-64_BAT3C.720</strain>
    </source>
</reference>
<proteinExistence type="predicted"/>
<evidence type="ECO:0000313" key="2">
    <source>
        <dbReference type="EMBL" id="MBK7952505.1"/>
    </source>
</evidence>
<dbReference type="EMBL" id="JADJOT010000001">
    <property type="protein sequence ID" value="MBK7952505.1"/>
    <property type="molecule type" value="Genomic_DNA"/>
</dbReference>
<organism evidence="2 3">
    <name type="scientific">Candidatus Accumulibacter affinis</name>
    <dbReference type="NCBI Taxonomy" id="2954384"/>
    <lineage>
        <taxon>Bacteria</taxon>
        <taxon>Pseudomonadati</taxon>
        <taxon>Pseudomonadota</taxon>
        <taxon>Betaproteobacteria</taxon>
        <taxon>Candidatus Accumulibacter</taxon>
    </lineage>
</organism>
<evidence type="ECO:0000313" key="3">
    <source>
        <dbReference type="Proteomes" id="UP000706151"/>
    </source>
</evidence>
<dbReference type="Proteomes" id="UP000706151">
    <property type="component" value="Unassembled WGS sequence"/>
</dbReference>
<name>A0A935TDX1_9PROT</name>
<evidence type="ECO:0000256" key="1">
    <source>
        <dbReference type="SAM" id="MobiDB-lite"/>
    </source>
</evidence>
<dbReference type="AlphaFoldDB" id="A0A935TDX1"/>
<sequence length="84" mass="9734">MIKRLIRGKSFRRYLINRCYPIAIDGSQKLAGDTLWAEELLQRTVGKEETRHTQYFVPLGCQSRLPQRSGHPVAQRVPRTRAGR</sequence>
<gene>
    <name evidence="2" type="ORF">IPK02_00160</name>
</gene>
<accession>A0A935TDX1</accession>